<dbReference type="RefSeq" id="WP_125671955.1">
    <property type="nucleotide sequence ID" value="NZ_RCOS01000121.1"/>
</dbReference>
<dbReference type="InterPro" id="IPR022014">
    <property type="entry name" value="Sulfobus_virus_coat_C"/>
</dbReference>
<name>A0A429GHS1_9CREN</name>
<keyword evidence="3" id="KW-1185">Reference proteome</keyword>
<organism evidence="2 3">
    <name type="scientific">Candidatus Methanodesulfokora washburnensis</name>
    <dbReference type="NCBI Taxonomy" id="2478471"/>
    <lineage>
        <taxon>Archaea</taxon>
        <taxon>Thermoproteota</taxon>
        <taxon>Candidatus Korarchaeia</taxon>
        <taxon>Candidatus Korarchaeia incertae sedis</taxon>
        <taxon>Candidatus Methanodesulfokora</taxon>
    </lineage>
</organism>
<dbReference type="Proteomes" id="UP000277582">
    <property type="component" value="Unassembled WGS sequence"/>
</dbReference>
<protein>
    <recommendedName>
        <fullName evidence="1">Sulfolobus virus coat protein C-terminal domain-containing protein</fullName>
    </recommendedName>
</protein>
<evidence type="ECO:0000313" key="2">
    <source>
        <dbReference type="EMBL" id="RSN73374.1"/>
    </source>
</evidence>
<dbReference type="EMBL" id="RCOS01000121">
    <property type="protein sequence ID" value="RSN73374.1"/>
    <property type="molecule type" value="Genomic_DNA"/>
</dbReference>
<dbReference type="Gene3D" id="1.20.58.800">
    <property type="match status" value="1"/>
</dbReference>
<dbReference type="AlphaFoldDB" id="A0A429GHS1"/>
<evidence type="ECO:0000259" key="1">
    <source>
        <dbReference type="Pfam" id="PF12193"/>
    </source>
</evidence>
<dbReference type="Pfam" id="PF12193">
    <property type="entry name" value="Sulf_coat_C"/>
    <property type="match status" value="1"/>
</dbReference>
<proteinExistence type="predicted"/>
<comment type="caution">
    <text evidence="2">The sequence shown here is derived from an EMBL/GenBank/DDBJ whole genome shotgun (WGS) entry which is preliminary data.</text>
</comment>
<accession>A0A429GHS1</accession>
<feature type="domain" description="Sulfolobus virus coat protein C-terminal" evidence="1">
    <location>
        <begin position="10"/>
        <end position="120"/>
    </location>
</feature>
<evidence type="ECO:0000313" key="3">
    <source>
        <dbReference type="Proteomes" id="UP000277582"/>
    </source>
</evidence>
<gene>
    <name evidence="2" type="ORF">D6D85_10680</name>
</gene>
<sequence length="124" mass="13552">MAGYRNGQAMYAKYAAKFNPTVIGTRFTDIKDVALARAQEGLLTVGALRDLVRPILDKYGVASTMRALYLAFALKLYKHTARSSADAAKKIADGLKSMYVTSFDANPDILNEIINVVAGWVSPY</sequence>
<reference evidence="2 3" key="1">
    <citation type="submission" date="2018-10" db="EMBL/GenBank/DDBJ databases">
        <title>Co-occurring genomic capacity for anaerobic methane metabolism and dissimilatory sulfite reduction discovered in the Korarchaeota.</title>
        <authorList>
            <person name="Mckay L.J."/>
            <person name="Dlakic M."/>
            <person name="Fields M.W."/>
            <person name="Delmont T.O."/>
            <person name="Eren A.M."/>
            <person name="Jay Z.J."/>
            <person name="Klingelsmith K.B."/>
            <person name="Rusch D.B."/>
            <person name="Inskeep W.P."/>
        </authorList>
    </citation>
    <scope>NUCLEOTIDE SEQUENCE [LARGE SCALE GENOMIC DNA]</scope>
    <source>
        <strain evidence="2 3">MDKW</strain>
    </source>
</reference>